<dbReference type="PANTHER" id="PTHR43756:SF1">
    <property type="entry name" value="3-PHENYLPROPIONATE_CINNAMIC ACID DIOXYGENASE SUBUNIT ALPHA"/>
    <property type="match status" value="1"/>
</dbReference>
<organism evidence="8 9">
    <name type="scientific">[Mycobacterium] burgundiense</name>
    <dbReference type="NCBI Taxonomy" id="3064286"/>
    <lineage>
        <taxon>Bacteria</taxon>
        <taxon>Bacillati</taxon>
        <taxon>Actinomycetota</taxon>
        <taxon>Actinomycetes</taxon>
        <taxon>Mycobacteriales</taxon>
        <taxon>Mycobacteriaceae</taxon>
        <taxon>Mycolicibacterium</taxon>
    </lineage>
</organism>
<dbReference type="PROSITE" id="PS51296">
    <property type="entry name" value="RIESKE"/>
    <property type="match status" value="1"/>
</dbReference>
<gene>
    <name evidence="8" type="primary">benA</name>
    <name evidence="8" type="ORF">MU0053_003520</name>
</gene>
<comment type="similarity">
    <text evidence="1">Belongs to the bacterial ring-hydroxylating dioxygenase alpha subunit family.</text>
</comment>
<dbReference type="EMBL" id="OY726397">
    <property type="protein sequence ID" value="CAJ1507461.1"/>
    <property type="molecule type" value="Genomic_DNA"/>
</dbReference>
<dbReference type="GO" id="GO:0018623">
    <property type="term" value="F:benzoate 1,2-dioxygenase activity"/>
    <property type="evidence" value="ECO:0007669"/>
    <property type="project" value="UniProtKB-EC"/>
</dbReference>
<dbReference type="SUPFAM" id="SSF55961">
    <property type="entry name" value="Bet v1-like"/>
    <property type="match status" value="1"/>
</dbReference>
<evidence type="ECO:0000313" key="9">
    <source>
        <dbReference type="Proteomes" id="UP001190465"/>
    </source>
</evidence>
<dbReference type="Gene3D" id="2.102.10.10">
    <property type="entry name" value="Rieske [2Fe-2S] iron-sulphur domain"/>
    <property type="match status" value="1"/>
</dbReference>
<evidence type="ECO:0000256" key="4">
    <source>
        <dbReference type="ARBA" id="ARBA00023002"/>
    </source>
</evidence>
<dbReference type="EC" id="1.14.12.10" evidence="8"/>
<keyword evidence="3" id="KW-0479">Metal-binding</keyword>
<keyword evidence="2" id="KW-0001">2Fe-2S</keyword>
<dbReference type="PANTHER" id="PTHR43756">
    <property type="entry name" value="CHOLINE MONOOXYGENASE, CHLOROPLASTIC"/>
    <property type="match status" value="1"/>
</dbReference>
<evidence type="ECO:0000256" key="2">
    <source>
        <dbReference type="ARBA" id="ARBA00022714"/>
    </source>
</evidence>
<dbReference type="PRINTS" id="PR00090">
    <property type="entry name" value="RNGDIOXGNASE"/>
</dbReference>
<sequence>MTTSLTPTPLPASRPATPVDRPHLARVLADAVIEDPDAGLYRANRRIFTDEEIFELEMAHIFEGNWVYLAHESQLPNPGDYFTTTMGRQPVVITRDKDGELHLLINACAHRGAMICRRKTDNRTTLTCPFHGWTFRNDGTLLKVKDPEGAGYPDSFNNGGSHNMTKVARFESYRGFLFGSLNADVLPLTEHLGDATTVIDMLVDQSPEGLEVLRGSSTYTFDGNWKVQAENGADGYHVTATHWNYAATTSRRSTGESINETKALDAGGWGKTGGGYWSFPHGHLCLWTWAANPEDRPLWDQLDDLKARFGEAKGDFMVKGSRNLCLYPNLYVMDQFSTQIRHFRPIAPDKTEVTIYCIAPKGESTEARALRIRQYEDFFNASGMATPDDLEEFRSCQLTFRAQAAPWNDMSRGAQHWLSGPDDLAESLGMAGVISAGVRNEDEGLFPVQHGYWRQVMQDALHHEETQAAATTGTEH</sequence>
<evidence type="ECO:0000259" key="7">
    <source>
        <dbReference type="PROSITE" id="PS51296"/>
    </source>
</evidence>
<keyword evidence="6" id="KW-0411">Iron-sulfur</keyword>
<reference evidence="8 9" key="1">
    <citation type="submission" date="2023-08" db="EMBL/GenBank/DDBJ databases">
        <authorList>
            <person name="Folkvardsen B D."/>
            <person name="Norman A."/>
        </authorList>
    </citation>
    <scope>NUCLEOTIDE SEQUENCE [LARGE SCALE GENOMIC DNA]</scope>
    <source>
        <strain evidence="8 9">Mu0053</strain>
    </source>
</reference>
<dbReference type="SUPFAM" id="SSF50022">
    <property type="entry name" value="ISP domain"/>
    <property type="match status" value="1"/>
</dbReference>
<dbReference type="Proteomes" id="UP001190465">
    <property type="component" value="Chromosome"/>
</dbReference>
<dbReference type="InterPro" id="IPR036922">
    <property type="entry name" value="Rieske_2Fe-2S_sf"/>
</dbReference>
<keyword evidence="5" id="KW-0408">Iron</keyword>
<evidence type="ECO:0000313" key="8">
    <source>
        <dbReference type="EMBL" id="CAJ1507461.1"/>
    </source>
</evidence>
<evidence type="ECO:0000256" key="3">
    <source>
        <dbReference type="ARBA" id="ARBA00022723"/>
    </source>
</evidence>
<feature type="domain" description="Rieske" evidence="7">
    <location>
        <begin position="67"/>
        <end position="153"/>
    </location>
</feature>
<keyword evidence="9" id="KW-1185">Reference proteome</keyword>
<keyword evidence="4 8" id="KW-0560">Oxidoreductase</keyword>
<dbReference type="Gene3D" id="3.90.380.10">
    <property type="entry name" value="Naphthalene 1,2-dioxygenase Alpha Subunit, Chain A, domain 1"/>
    <property type="match status" value="1"/>
</dbReference>
<evidence type="ECO:0000256" key="6">
    <source>
        <dbReference type="ARBA" id="ARBA00023014"/>
    </source>
</evidence>
<proteinExistence type="inferred from homology"/>
<dbReference type="InterPro" id="IPR017639">
    <property type="entry name" value="Benzo_1-2-diOase_lsu"/>
</dbReference>
<dbReference type="NCBIfam" id="TIGR03229">
    <property type="entry name" value="benzo_1_2_benA"/>
    <property type="match status" value="1"/>
</dbReference>
<name>A0ABM9LZK9_9MYCO</name>
<dbReference type="Pfam" id="PF00848">
    <property type="entry name" value="Ring_hydroxyl_A"/>
    <property type="match status" value="1"/>
</dbReference>
<evidence type="ECO:0000256" key="1">
    <source>
        <dbReference type="ARBA" id="ARBA00008751"/>
    </source>
</evidence>
<dbReference type="InterPro" id="IPR001663">
    <property type="entry name" value="Rng_hydr_dOase-A"/>
</dbReference>
<dbReference type="InterPro" id="IPR015879">
    <property type="entry name" value="Ring_hydroxy_dOase_asu_C_dom"/>
</dbReference>
<protein>
    <submittedName>
        <fullName evidence="8">Benzoate 1,2-dioxygenase large subunit</fullName>
        <ecNumber evidence="8">1.14.12.10</ecNumber>
    </submittedName>
</protein>
<dbReference type="CDD" id="cd08879">
    <property type="entry name" value="RHO_alpha_C_AntDO-like"/>
    <property type="match status" value="1"/>
</dbReference>
<accession>A0ABM9LZK9</accession>
<dbReference type="InterPro" id="IPR017941">
    <property type="entry name" value="Rieske_2Fe-2S"/>
</dbReference>
<evidence type="ECO:0000256" key="5">
    <source>
        <dbReference type="ARBA" id="ARBA00023004"/>
    </source>
</evidence>
<dbReference type="RefSeq" id="WP_308478900.1">
    <property type="nucleotide sequence ID" value="NZ_OY726397.1"/>
</dbReference>
<dbReference type="Pfam" id="PF00355">
    <property type="entry name" value="Rieske"/>
    <property type="match status" value="1"/>
</dbReference>